<proteinExistence type="predicted"/>
<keyword evidence="1" id="KW-0694">RNA-binding</keyword>
<evidence type="ECO:0000256" key="1">
    <source>
        <dbReference type="ARBA" id="ARBA00022884"/>
    </source>
</evidence>
<accession>A0A4U5LPQ2</accession>
<dbReference type="GO" id="GO:0003723">
    <property type="term" value="F:RNA binding"/>
    <property type="evidence" value="ECO:0007669"/>
    <property type="project" value="UniProtKB-KW"/>
</dbReference>
<dbReference type="CDD" id="cd12257">
    <property type="entry name" value="RRM1_RBM26_like"/>
    <property type="match status" value="1"/>
</dbReference>
<comment type="caution">
    <text evidence="4">The sequence shown here is derived from an EMBL/GenBank/DDBJ whole genome shotgun (WGS) entry which is preliminary data.</text>
</comment>
<dbReference type="InterPro" id="IPR045137">
    <property type="entry name" value="RBM26/27"/>
</dbReference>
<dbReference type="FunFam" id="3.30.70.330:FF:000208">
    <property type="entry name" value="RNA-binding protein 27 isoform X2"/>
    <property type="match status" value="1"/>
</dbReference>
<feature type="region of interest" description="Disordered" evidence="2">
    <location>
        <begin position="117"/>
        <end position="146"/>
    </location>
</feature>
<dbReference type="Proteomes" id="UP000298663">
    <property type="component" value="Unassembled WGS sequence"/>
</dbReference>
<gene>
    <name evidence="4" type="ORF">L596_030533</name>
</gene>
<dbReference type="GO" id="GO:0005634">
    <property type="term" value="C:nucleus"/>
    <property type="evidence" value="ECO:0007669"/>
    <property type="project" value="TreeGrafter"/>
</dbReference>
<dbReference type="PANTHER" id="PTHR14398">
    <property type="entry name" value="RNA RECOGNITION RRM/RNP DOMAIN"/>
    <property type="match status" value="1"/>
</dbReference>
<evidence type="ECO:0000256" key="2">
    <source>
        <dbReference type="SAM" id="MobiDB-lite"/>
    </source>
</evidence>
<dbReference type="STRING" id="34508.A0A4U5LPQ2"/>
<feature type="compositionally biased region" description="Basic residues" evidence="2">
    <location>
        <begin position="329"/>
        <end position="343"/>
    </location>
</feature>
<protein>
    <recommendedName>
        <fullName evidence="3">RRM domain-containing protein</fullName>
    </recommendedName>
</protein>
<feature type="region of interest" description="Disordered" evidence="2">
    <location>
        <begin position="299"/>
        <end position="394"/>
    </location>
</feature>
<feature type="compositionally biased region" description="Polar residues" evidence="2">
    <location>
        <begin position="385"/>
        <end position="394"/>
    </location>
</feature>
<dbReference type="AlphaFoldDB" id="A0A4U5LPQ2"/>
<dbReference type="InterPro" id="IPR000504">
    <property type="entry name" value="RRM_dom"/>
</dbReference>
<dbReference type="InterPro" id="IPR012677">
    <property type="entry name" value="Nucleotide-bd_a/b_plait_sf"/>
</dbReference>
<feature type="domain" description="RRM" evidence="3">
    <location>
        <begin position="172"/>
        <end position="241"/>
    </location>
</feature>
<dbReference type="Gene3D" id="3.30.70.330">
    <property type="match status" value="1"/>
</dbReference>
<keyword evidence="5" id="KW-1185">Reference proteome</keyword>
<dbReference type="InterPro" id="IPR035979">
    <property type="entry name" value="RBD_domain_sf"/>
</dbReference>
<dbReference type="EMBL" id="AZBU02000014">
    <property type="protein sequence ID" value="TKR57889.1"/>
    <property type="molecule type" value="Genomic_DNA"/>
</dbReference>
<evidence type="ECO:0000313" key="4">
    <source>
        <dbReference type="EMBL" id="TKR57889.1"/>
    </source>
</evidence>
<dbReference type="SMART" id="SM00360">
    <property type="entry name" value="RRM"/>
    <property type="match status" value="1"/>
</dbReference>
<name>A0A4U5LPQ2_STECR</name>
<evidence type="ECO:0000259" key="3">
    <source>
        <dbReference type="SMART" id="SM00360"/>
    </source>
</evidence>
<sequence length="394" mass="42067">MDTNALEKIGLTQTRPAVVAQRPPLIDYSVPPPGYNPVNPPPPGVETTLYGAPTVASQIEGYNPEAPALTDGISKAINFSQPPPMAGAPWNPTTAPPQVYANVSVVPSVPKATISDATQQGGVDSKPAQPGQGFPQHGGGFRGGFRGRGRGNRYNQYLTGGFKNGAAADNCSLQVRKIPPEFNNIAKLNEHFEQFGTIVNMQVKYQGDVEAALITYSNKTEAGNAYKSTTPIFNNRFIRVFWHNEGGQAVSQVQGESGETPANAAASQFPFSTRGRGFGRGGFHSARGAAAAAAAAASSAPGTAGSKANPTRFPRNLSSILNLPQHGRSSAKRRRFAIRRSSRRTSSWNCSPRRTRSSRSRWIAKPSSSPNSRLSRTRRTGRSSWNCSTSATKL</sequence>
<dbReference type="PANTHER" id="PTHR14398:SF0">
    <property type="entry name" value="ZINC FINGER PROTEIN SWM"/>
    <property type="match status" value="1"/>
</dbReference>
<reference evidence="4 5" key="2">
    <citation type="journal article" date="2019" name="G3 (Bethesda)">
        <title>Hybrid Assembly of the Genome of the Entomopathogenic Nematode Steinernema carpocapsae Identifies the X-Chromosome.</title>
        <authorList>
            <person name="Serra L."/>
            <person name="Macchietto M."/>
            <person name="Macias-Munoz A."/>
            <person name="McGill C.J."/>
            <person name="Rodriguez I.M."/>
            <person name="Rodriguez B."/>
            <person name="Murad R."/>
            <person name="Mortazavi A."/>
        </authorList>
    </citation>
    <scope>NUCLEOTIDE SEQUENCE [LARGE SCALE GENOMIC DNA]</scope>
    <source>
        <strain evidence="4 5">ALL</strain>
    </source>
</reference>
<organism evidence="4 5">
    <name type="scientific">Steinernema carpocapsae</name>
    <name type="common">Entomopathogenic nematode</name>
    <dbReference type="NCBI Taxonomy" id="34508"/>
    <lineage>
        <taxon>Eukaryota</taxon>
        <taxon>Metazoa</taxon>
        <taxon>Ecdysozoa</taxon>
        <taxon>Nematoda</taxon>
        <taxon>Chromadorea</taxon>
        <taxon>Rhabditida</taxon>
        <taxon>Tylenchina</taxon>
        <taxon>Panagrolaimomorpha</taxon>
        <taxon>Strongyloidoidea</taxon>
        <taxon>Steinernematidae</taxon>
        <taxon>Steinernema</taxon>
    </lineage>
</organism>
<reference evidence="4 5" key="1">
    <citation type="journal article" date="2015" name="Genome Biol.">
        <title>Comparative genomics of Steinernema reveals deeply conserved gene regulatory networks.</title>
        <authorList>
            <person name="Dillman A.R."/>
            <person name="Macchietto M."/>
            <person name="Porter C.F."/>
            <person name="Rogers A."/>
            <person name="Williams B."/>
            <person name="Antoshechkin I."/>
            <person name="Lee M.M."/>
            <person name="Goodwin Z."/>
            <person name="Lu X."/>
            <person name="Lewis E.E."/>
            <person name="Goodrich-Blair H."/>
            <person name="Stock S.P."/>
            <person name="Adams B.J."/>
            <person name="Sternberg P.W."/>
            <person name="Mortazavi A."/>
        </authorList>
    </citation>
    <scope>NUCLEOTIDE SEQUENCE [LARGE SCALE GENOMIC DNA]</scope>
    <source>
        <strain evidence="4 5">ALL</strain>
    </source>
</reference>
<dbReference type="OrthoDB" id="443401at2759"/>
<evidence type="ECO:0000313" key="5">
    <source>
        <dbReference type="Proteomes" id="UP000298663"/>
    </source>
</evidence>
<dbReference type="SUPFAM" id="SSF54928">
    <property type="entry name" value="RNA-binding domain, RBD"/>
    <property type="match status" value="1"/>
</dbReference>